<dbReference type="AlphaFoldDB" id="F0Q2W8"/>
<accession>F0Q2W8</accession>
<dbReference type="OrthoDB" id="8812081at2"/>
<sequence>MQNTTIARPLRRARPARLALACALALAASAAGVAPAWAQTTAAAGAEPEPGMWAFDGEQNGKPGRGLQIDTQEGQGMVVSYVGYRSNGSSLFLQASGLRPAGSTAFTGTLQEFRNGPVIGGSTGNGEPAASLGTVQLSFDTPTSGTVTLPGDVPRRISRLTYQTLWNEPFRRDFILAAFAQPQPINVQNYDMQLAQGTFRLRQQTTSDGSLCTYSGPYQPRGAGVESEGTRVCTDANGTQRSSTFRAERFSIDSYGIFTGTLRSGDSTTYLMGPCRAGAVFLDSPLTCATVRRSYAVVQPGMWSFDDELDGRPGRSLQIDAQDGSRTMFVSYLGYRPDGSSMFLQGVTPDRAAATRYSVILKEYRNGPAIGGPASSGEEASTVGEAQLDFDSPTTGTIKLPFESTPRRISRYRYEDHTERFNRAFAAYVYPFGNYEGMRTLLDIAARSDVFQMKATPTTGNYCEYKGTYRLAGNGLASEGTRTCFSDGGTTTTDTPYRITDLTVDRNGLLRGRIEEAEGTRLVTGR</sequence>
<protein>
    <submittedName>
        <fullName evidence="2">Uncharacterized protein</fullName>
    </submittedName>
</protein>
<dbReference type="KEGG" id="aaa:Acav_0304"/>
<gene>
    <name evidence="2" type="ordered locus">Acav_0304</name>
</gene>
<feature type="chain" id="PRO_5003258411" evidence="1">
    <location>
        <begin position="39"/>
        <end position="526"/>
    </location>
</feature>
<dbReference type="GeneID" id="34236544"/>
<reference evidence="2" key="1">
    <citation type="submission" date="2011-02" db="EMBL/GenBank/DDBJ databases">
        <title>Complete sequence of Acidovorax avenae subsp. avenae ATCC 19860.</title>
        <authorList>
            <consortium name="US DOE Joint Genome Institute"/>
            <person name="Lucas S."/>
            <person name="Copeland A."/>
            <person name="Lapidus A."/>
            <person name="Cheng J.-F."/>
            <person name="Goodwin L."/>
            <person name="Pitluck S."/>
            <person name="Chertkov O."/>
            <person name="Held B."/>
            <person name="Detter J.C."/>
            <person name="Han C."/>
            <person name="Tapia R."/>
            <person name="Land M."/>
            <person name="Hauser L."/>
            <person name="Kyrpides N."/>
            <person name="Ivanova N."/>
            <person name="Ovchinnikova G."/>
            <person name="Pagani I."/>
            <person name="Gordon S."/>
            <person name="Woyke T."/>
        </authorList>
    </citation>
    <scope>NUCLEOTIDE SEQUENCE</scope>
    <source>
        <strain evidence="2">ATCC 19860</strain>
    </source>
</reference>
<dbReference type="HOGENOM" id="CLU_506832_0_0_4"/>
<feature type="signal peptide" evidence="1">
    <location>
        <begin position="1"/>
        <end position="38"/>
    </location>
</feature>
<dbReference type="Proteomes" id="UP000002482">
    <property type="component" value="Chromosome"/>
</dbReference>
<evidence type="ECO:0000256" key="1">
    <source>
        <dbReference type="SAM" id="SignalP"/>
    </source>
</evidence>
<evidence type="ECO:0000313" key="2">
    <source>
        <dbReference type="EMBL" id="ADX44227.1"/>
    </source>
</evidence>
<evidence type="ECO:0000313" key="3">
    <source>
        <dbReference type="Proteomes" id="UP000002482"/>
    </source>
</evidence>
<organism evidence="2 3">
    <name type="scientific">Paracidovorax avenae (strain ATCC 19860 / DSM 7227 / CCUG 15838 / JCM 20985 / LMG 2117 / NCPPB 1011)</name>
    <name type="common">Acidovorax avenae</name>
    <dbReference type="NCBI Taxonomy" id="643561"/>
    <lineage>
        <taxon>Bacteria</taxon>
        <taxon>Pseudomonadati</taxon>
        <taxon>Pseudomonadota</taxon>
        <taxon>Betaproteobacteria</taxon>
        <taxon>Burkholderiales</taxon>
        <taxon>Comamonadaceae</taxon>
        <taxon>Paracidovorax</taxon>
    </lineage>
</organism>
<proteinExistence type="predicted"/>
<keyword evidence="1" id="KW-0732">Signal</keyword>
<name>F0Q2W8_PARA1</name>
<dbReference type="RefSeq" id="WP_013592812.1">
    <property type="nucleotide sequence ID" value="NC_015138.1"/>
</dbReference>
<keyword evidence="3" id="KW-1185">Reference proteome</keyword>
<dbReference type="EMBL" id="CP002521">
    <property type="protein sequence ID" value="ADX44227.1"/>
    <property type="molecule type" value="Genomic_DNA"/>
</dbReference>